<accession>A0A166KK22</accession>
<dbReference type="EMBL" id="LWAJ01000032">
    <property type="protein sequence ID" value="KZL51238.1"/>
    <property type="molecule type" value="Genomic_DNA"/>
</dbReference>
<name>A0A166KK22_NODSP</name>
<organism evidence="1 2">
    <name type="scientific">Nodularia spumigena CENA596</name>
    <dbReference type="NCBI Taxonomy" id="1819295"/>
    <lineage>
        <taxon>Bacteria</taxon>
        <taxon>Bacillati</taxon>
        <taxon>Cyanobacteriota</taxon>
        <taxon>Cyanophyceae</taxon>
        <taxon>Nostocales</taxon>
        <taxon>Nodulariaceae</taxon>
        <taxon>Nodularia</taxon>
    </lineage>
</organism>
<comment type="caution">
    <text evidence="1">The sequence shown here is derived from an EMBL/GenBank/DDBJ whole genome shotgun (WGS) entry which is preliminary data.</text>
</comment>
<dbReference type="AlphaFoldDB" id="A0A166KK22"/>
<dbReference type="OrthoDB" id="516277at2"/>
<dbReference type="Proteomes" id="UP000076555">
    <property type="component" value="Unassembled WGS sequence"/>
</dbReference>
<gene>
    <name evidence="1" type="ORF">A2T98_03180</name>
</gene>
<evidence type="ECO:0000313" key="1">
    <source>
        <dbReference type="EMBL" id="KZL51238.1"/>
    </source>
</evidence>
<sequence>MLNARVSFYSFAKNQESAMTPTTQKTSDNTGFNLPLFSIPQSFLLQIGTASILLLLTTEKTAVKALQSMGQASEELFRGDRLPILPFPEDNTLHTSAKSGERG</sequence>
<proteinExistence type="predicted"/>
<protein>
    <submittedName>
        <fullName evidence="1">Uncharacterized protein</fullName>
    </submittedName>
</protein>
<evidence type="ECO:0000313" key="2">
    <source>
        <dbReference type="Proteomes" id="UP000076555"/>
    </source>
</evidence>
<reference evidence="1 2" key="1">
    <citation type="submission" date="2016-04" db="EMBL/GenBank/DDBJ databases">
        <title>Draft Genome Assembly of the Bloom-forming Cyanobacterium Nodularia spumigena Strain CENA596 in Shrimp Production Ponds.</title>
        <authorList>
            <person name="Popin R.V."/>
            <person name="Rigonato J."/>
            <person name="Abreu V.A."/>
            <person name="Andreote A.P."/>
            <person name="Silveira S.B."/>
            <person name="Odebrecht C."/>
            <person name="Fiore M.F."/>
        </authorList>
    </citation>
    <scope>NUCLEOTIDE SEQUENCE [LARGE SCALE GENOMIC DNA]</scope>
    <source>
        <strain evidence="1 2">CENA596</strain>
    </source>
</reference>